<dbReference type="InterPro" id="IPR011042">
    <property type="entry name" value="6-blade_b-propeller_TolB-like"/>
</dbReference>
<organism evidence="2 3">
    <name type="scientific">Candidatus Buchananbacteria bacterium CG10_big_fil_rev_8_21_14_0_10_33_19</name>
    <dbReference type="NCBI Taxonomy" id="1974525"/>
    <lineage>
        <taxon>Bacteria</taxon>
        <taxon>Candidatus Buchananiibacteriota</taxon>
    </lineage>
</organism>
<accession>A0A2H0W4A2</accession>
<protein>
    <submittedName>
        <fullName evidence="2">Uncharacterized protein</fullName>
    </submittedName>
</protein>
<evidence type="ECO:0000313" key="3">
    <source>
        <dbReference type="Proteomes" id="UP000229056"/>
    </source>
</evidence>
<dbReference type="SUPFAM" id="SSF50969">
    <property type="entry name" value="YVTN repeat-like/Quinoprotein amine dehydrogenase"/>
    <property type="match status" value="1"/>
</dbReference>
<feature type="region of interest" description="Disordered" evidence="1">
    <location>
        <begin position="329"/>
        <end position="351"/>
    </location>
</feature>
<gene>
    <name evidence="2" type="ORF">COT80_01065</name>
</gene>
<comment type="caution">
    <text evidence="2">The sequence shown here is derived from an EMBL/GenBank/DDBJ whole genome shotgun (WGS) entry which is preliminary data.</text>
</comment>
<dbReference type="EMBL" id="PEZY01000005">
    <property type="protein sequence ID" value="PIS06144.1"/>
    <property type="molecule type" value="Genomic_DNA"/>
</dbReference>
<dbReference type="InterPro" id="IPR011044">
    <property type="entry name" value="Quino_amine_DH_bsu"/>
</dbReference>
<dbReference type="Proteomes" id="UP000229056">
    <property type="component" value="Unassembled WGS sequence"/>
</dbReference>
<name>A0A2H0W4A2_9BACT</name>
<sequence length="747" mass="84779">MDSGKSSAVCDAFVAKPKPELKSKLGTIVGIIELFAQPDEFVDKFFEIINDLETEYYLPPFETEGGIEKRFEECLQRANRRIHKAINDSVIELEPKNINSLVALIHHGKIYLSQIGQNNALLFHRKKQYDYIIVDIFSQAGDKTSKINSEKMFSNIINGAITEKDNLFFCNDSVLEYISQNELMEIITEESPASALKEIESILKKDSQDNNFYAIAIEPVIKEDKFTEQLIVSANNTMPEIEKPRVPSQTSINKLISTQENTEKYLAPSMAPNWKKALVITVWGLRVVTKFIIKYLKIISLEIIKLSKVTFNYIYHKFAKQKLNNRDTSTINSDQSLNPNKPTIDPSENTQTSYSHKLKENKNLFDTISDFINRQITKFVSLNKLQKSLFITGLVLIFFFSQSMVWQGQVVTNSEKTSTSDIIKQIEDNLNAGEAKNIFNDEAGSKESLQLAINLLSQIPNNNKYQATKNELQSRIDDLNRSLQKIVYLDNPETISDLFNQNESADLSSMTISGNYIFVFDNNNQNIYKIDLEKKQTIAKKLPQNFSNVRKIAAIDDNKVLLLNNDSELYTYNLETNLAESSLTNKDKITDISLYGGKLYALIADKGQILKHFPVDTGYNSGSSWIKDGTDITDIVTFTIDGGIYTINDTGNIKYLLSGKLMATNFSEVNPAISSPKQIFTDGDSSYLYVLDQNNQRIIVFEKNSGNIKTQYSSKEFSNMKSIIINSKEKKIYVLANKKIYLINTDN</sequence>
<evidence type="ECO:0000256" key="1">
    <source>
        <dbReference type="SAM" id="MobiDB-lite"/>
    </source>
</evidence>
<reference evidence="3" key="1">
    <citation type="submission" date="2017-09" db="EMBL/GenBank/DDBJ databases">
        <title>Depth-based differentiation of microbial function through sediment-hosted aquifers and enrichment of novel symbionts in the deep terrestrial subsurface.</title>
        <authorList>
            <person name="Probst A.J."/>
            <person name="Ladd B."/>
            <person name="Jarett J.K."/>
            <person name="Geller-Mcgrath D.E."/>
            <person name="Sieber C.M.K."/>
            <person name="Emerson J.B."/>
            <person name="Anantharaman K."/>
            <person name="Thomas B.C."/>
            <person name="Malmstrom R."/>
            <person name="Stieglmeier M."/>
            <person name="Klingl A."/>
            <person name="Woyke T."/>
            <person name="Ryan C.M."/>
            <person name="Banfield J.F."/>
        </authorList>
    </citation>
    <scope>NUCLEOTIDE SEQUENCE [LARGE SCALE GENOMIC DNA]</scope>
</reference>
<dbReference type="AlphaFoldDB" id="A0A2H0W4A2"/>
<evidence type="ECO:0000313" key="2">
    <source>
        <dbReference type="EMBL" id="PIS06144.1"/>
    </source>
</evidence>
<dbReference type="InterPro" id="IPR036457">
    <property type="entry name" value="PPM-type-like_dom_sf"/>
</dbReference>
<dbReference type="Gene3D" id="2.120.10.30">
    <property type="entry name" value="TolB, C-terminal domain"/>
    <property type="match status" value="1"/>
</dbReference>
<dbReference type="Gene3D" id="3.60.40.10">
    <property type="entry name" value="PPM-type phosphatase domain"/>
    <property type="match status" value="1"/>
</dbReference>
<proteinExistence type="predicted"/>